<sequence>MRHLLINVVMMRTFFSLSFKEYMLFCWHSCGDFVQFLNSPVAHIAGLVLGANQIEVRKNWNSFPVIGNESSEDELQTVAYQWPPV</sequence>
<organism evidence="4">
    <name type="scientific">Gongylonema pulchrum</name>
    <dbReference type="NCBI Taxonomy" id="637853"/>
    <lineage>
        <taxon>Eukaryota</taxon>
        <taxon>Metazoa</taxon>
        <taxon>Ecdysozoa</taxon>
        <taxon>Nematoda</taxon>
        <taxon>Chromadorea</taxon>
        <taxon>Rhabditida</taxon>
        <taxon>Spirurina</taxon>
        <taxon>Spiruromorpha</taxon>
        <taxon>Spiruroidea</taxon>
        <taxon>Gongylonematidae</taxon>
        <taxon>Gongylonema</taxon>
    </lineage>
</organism>
<feature type="signal peptide" evidence="1">
    <location>
        <begin position="1"/>
        <end position="18"/>
    </location>
</feature>
<evidence type="ECO:0000256" key="1">
    <source>
        <dbReference type="SAM" id="SignalP"/>
    </source>
</evidence>
<accession>A0A183DND5</accession>
<name>A0A183DND5_9BILA</name>
<evidence type="ECO:0000313" key="2">
    <source>
        <dbReference type="EMBL" id="VDN17156.1"/>
    </source>
</evidence>
<evidence type="ECO:0000313" key="4">
    <source>
        <dbReference type="WBParaSite" id="GPUH_0001023901-mRNA-1"/>
    </source>
</evidence>
<keyword evidence="1" id="KW-0732">Signal</keyword>
<proteinExistence type="predicted"/>
<dbReference type="EMBL" id="UYRT01077888">
    <property type="protein sequence ID" value="VDN17156.1"/>
    <property type="molecule type" value="Genomic_DNA"/>
</dbReference>
<dbReference type="WBParaSite" id="GPUH_0001023901-mRNA-1">
    <property type="protein sequence ID" value="GPUH_0001023901-mRNA-1"/>
    <property type="gene ID" value="GPUH_0001023901"/>
</dbReference>
<keyword evidence="3" id="KW-1185">Reference proteome</keyword>
<evidence type="ECO:0000313" key="3">
    <source>
        <dbReference type="Proteomes" id="UP000271098"/>
    </source>
</evidence>
<dbReference type="Proteomes" id="UP000271098">
    <property type="component" value="Unassembled WGS sequence"/>
</dbReference>
<reference evidence="2 3" key="2">
    <citation type="submission" date="2018-11" db="EMBL/GenBank/DDBJ databases">
        <authorList>
            <consortium name="Pathogen Informatics"/>
        </authorList>
    </citation>
    <scope>NUCLEOTIDE SEQUENCE [LARGE SCALE GENOMIC DNA]</scope>
</reference>
<feature type="chain" id="PRO_5043138810" evidence="1">
    <location>
        <begin position="19"/>
        <end position="85"/>
    </location>
</feature>
<reference evidence="4" key="1">
    <citation type="submission" date="2016-06" db="UniProtKB">
        <authorList>
            <consortium name="WormBaseParasite"/>
        </authorList>
    </citation>
    <scope>IDENTIFICATION</scope>
</reference>
<gene>
    <name evidence="2" type="ORF">GPUH_LOCUS10226</name>
</gene>
<protein>
    <submittedName>
        <fullName evidence="4">Secreted protein</fullName>
    </submittedName>
</protein>
<dbReference type="AlphaFoldDB" id="A0A183DND5"/>